<evidence type="ECO:0000313" key="2">
    <source>
        <dbReference type="Proteomes" id="UP000735302"/>
    </source>
</evidence>
<evidence type="ECO:0000313" key="1">
    <source>
        <dbReference type="EMBL" id="GFN89936.1"/>
    </source>
</evidence>
<dbReference type="EMBL" id="BLXT01001969">
    <property type="protein sequence ID" value="GFN89936.1"/>
    <property type="molecule type" value="Genomic_DNA"/>
</dbReference>
<comment type="caution">
    <text evidence="1">The sequence shown here is derived from an EMBL/GenBank/DDBJ whole genome shotgun (WGS) entry which is preliminary data.</text>
</comment>
<reference evidence="1 2" key="1">
    <citation type="journal article" date="2021" name="Elife">
        <title>Chloroplast acquisition without the gene transfer in kleptoplastic sea slugs, Plakobranchus ocellatus.</title>
        <authorList>
            <person name="Maeda T."/>
            <person name="Takahashi S."/>
            <person name="Yoshida T."/>
            <person name="Shimamura S."/>
            <person name="Takaki Y."/>
            <person name="Nagai Y."/>
            <person name="Toyoda A."/>
            <person name="Suzuki Y."/>
            <person name="Arimoto A."/>
            <person name="Ishii H."/>
            <person name="Satoh N."/>
            <person name="Nishiyama T."/>
            <person name="Hasebe M."/>
            <person name="Maruyama T."/>
            <person name="Minagawa J."/>
            <person name="Obokata J."/>
            <person name="Shigenobu S."/>
        </authorList>
    </citation>
    <scope>NUCLEOTIDE SEQUENCE [LARGE SCALE GENOMIC DNA]</scope>
</reference>
<dbReference type="AlphaFoldDB" id="A0AAV3Z5Z0"/>
<name>A0AAV3Z5Z0_9GAST</name>
<dbReference type="Proteomes" id="UP000735302">
    <property type="component" value="Unassembled WGS sequence"/>
</dbReference>
<organism evidence="1 2">
    <name type="scientific">Plakobranchus ocellatus</name>
    <dbReference type="NCBI Taxonomy" id="259542"/>
    <lineage>
        <taxon>Eukaryota</taxon>
        <taxon>Metazoa</taxon>
        <taxon>Spiralia</taxon>
        <taxon>Lophotrochozoa</taxon>
        <taxon>Mollusca</taxon>
        <taxon>Gastropoda</taxon>
        <taxon>Heterobranchia</taxon>
        <taxon>Euthyneura</taxon>
        <taxon>Panpulmonata</taxon>
        <taxon>Sacoglossa</taxon>
        <taxon>Placobranchoidea</taxon>
        <taxon>Plakobranchidae</taxon>
        <taxon>Plakobranchus</taxon>
    </lineage>
</organism>
<accession>A0AAV3Z5Z0</accession>
<sequence>MWSQSLRPSSDQRVHDGLEISFATEMSVKISGDDPALQALVLQHKRPCGFQGAFATNCATNASAGFFTLGIYDYCPYGFFLVFDISNCIVKSSAARYFKWLHVQFNAVKPYTRFGRRGKKKGSATDLLSWRVGGKCTNITSSRLEERKSVMTHTTP</sequence>
<gene>
    <name evidence="1" type="ORF">PoB_001644200</name>
</gene>
<protein>
    <submittedName>
        <fullName evidence="1">Uncharacterized protein</fullName>
    </submittedName>
</protein>
<proteinExistence type="predicted"/>
<keyword evidence="2" id="KW-1185">Reference proteome</keyword>